<dbReference type="AlphaFoldDB" id="A0A3N2PPK9"/>
<protein>
    <recommendedName>
        <fullName evidence="2">Saccharopine dehydrogenase NADP binding domain-containing protein</fullName>
    </recommendedName>
</protein>
<dbReference type="GO" id="GO:0005886">
    <property type="term" value="C:plasma membrane"/>
    <property type="evidence" value="ECO:0007669"/>
    <property type="project" value="TreeGrafter"/>
</dbReference>
<evidence type="ECO:0000256" key="1">
    <source>
        <dbReference type="ARBA" id="ARBA00038048"/>
    </source>
</evidence>
<organism evidence="3 4">
    <name type="scientific">Sodiomyces alkalinus (strain CBS 110278 / VKM F-3762 / F11)</name>
    <name type="common">Alkaliphilic filamentous fungus</name>
    <dbReference type="NCBI Taxonomy" id="1314773"/>
    <lineage>
        <taxon>Eukaryota</taxon>
        <taxon>Fungi</taxon>
        <taxon>Dikarya</taxon>
        <taxon>Ascomycota</taxon>
        <taxon>Pezizomycotina</taxon>
        <taxon>Sordariomycetes</taxon>
        <taxon>Hypocreomycetidae</taxon>
        <taxon>Glomerellales</taxon>
        <taxon>Plectosphaerellaceae</taxon>
        <taxon>Sodiomyces</taxon>
    </lineage>
</organism>
<dbReference type="GO" id="GO:0005811">
    <property type="term" value="C:lipid droplet"/>
    <property type="evidence" value="ECO:0007669"/>
    <property type="project" value="TreeGrafter"/>
</dbReference>
<comment type="similarity">
    <text evidence="1">Belongs to the saccharopine dehydrogenase family.</text>
</comment>
<gene>
    <name evidence="3" type="ORF">SODALDRAFT_335536</name>
</gene>
<keyword evidence="4" id="KW-1185">Reference proteome</keyword>
<dbReference type="InterPro" id="IPR005097">
    <property type="entry name" value="Sacchrp_dh_NADP-bd"/>
</dbReference>
<evidence type="ECO:0000313" key="4">
    <source>
        <dbReference type="Proteomes" id="UP000272025"/>
    </source>
</evidence>
<dbReference type="OrthoDB" id="10268090at2759"/>
<dbReference type="RefSeq" id="XP_028464243.1">
    <property type="nucleotide sequence ID" value="XM_028612482.1"/>
</dbReference>
<dbReference type="SUPFAM" id="SSF51735">
    <property type="entry name" value="NAD(P)-binding Rossmann-fold domains"/>
    <property type="match status" value="1"/>
</dbReference>
<evidence type="ECO:0000259" key="2">
    <source>
        <dbReference type="Pfam" id="PF03435"/>
    </source>
</evidence>
<dbReference type="GO" id="GO:0009247">
    <property type="term" value="P:glycolipid biosynthetic process"/>
    <property type="evidence" value="ECO:0007669"/>
    <property type="project" value="TreeGrafter"/>
</dbReference>
<evidence type="ECO:0000313" key="3">
    <source>
        <dbReference type="EMBL" id="ROT36437.1"/>
    </source>
</evidence>
<dbReference type="PANTHER" id="PTHR12286">
    <property type="entry name" value="SACCHAROPINE DEHYDROGENASE-LIKE OXIDOREDUCTASE"/>
    <property type="match status" value="1"/>
</dbReference>
<dbReference type="InterPro" id="IPR051276">
    <property type="entry name" value="Saccharopine_DH-like_oxidrdct"/>
</dbReference>
<sequence length="421" mass="45568">MAAPDSTPRKYGIVVVGGSGFTGTKICTHIAAKLPADLKWAVAGRSIERLEKLAARLRKEYPDRVQPELEVVTPEDTKTLGEVIGRAKVCISSVLYTVDGENIIRACVEQRTDYVDCAAVPPICRDWINKYHKQAEENGVALILACGFRAGAMDLLAIHGSRELAKKWSAQMGNMTLRIDMVESNMSGGTLRTMLSFGSGGPKALAEAGHPSFLTPIPYTNPLKTIRGIHKDPFLGRLTNSSPPGDQARGLINRSWGLLGGPKSSWGPNFQYNEYEKAESYLGAIGNMVRCYVMLTVFSWVQYPWFMNLILRSAPDLGTGPSEEQIRSAPFTAAAFIEADPAVEKNGGKGCLIELKYNEGGYPFAAMIMAQAAATLLYDRNLTDGIKGGCLTAAVLGPDFVERVRAGGLEIETTMVENALG</sequence>
<dbReference type="PANTHER" id="PTHR12286:SF5">
    <property type="entry name" value="SACCHAROPINE DEHYDROGENASE-LIKE OXIDOREDUCTASE"/>
    <property type="match status" value="1"/>
</dbReference>
<name>A0A3N2PPK9_SODAK</name>
<dbReference type="Gene3D" id="3.40.50.720">
    <property type="entry name" value="NAD(P)-binding Rossmann-like Domain"/>
    <property type="match status" value="1"/>
</dbReference>
<feature type="domain" description="Saccharopine dehydrogenase NADP binding" evidence="2">
    <location>
        <begin position="13"/>
        <end position="142"/>
    </location>
</feature>
<dbReference type="Pfam" id="PF03435">
    <property type="entry name" value="Sacchrp_dh_NADP"/>
    <property type="match status" value="1"/>
</dbReference>
<proteinExistence type="inferred from homology"/>
<dbReference type="EMBL" id="ML119059">
    <property type="protein sequence ID" value="ROT36437.1"/>
    <property type="molecule type" value="Genomic_DNA"/>
</dbReference>
<dbReference type="InterPro" id="IPR036291">
    <property type="entry name" value="NAD(P)-bd_dom_sf"/>
</dbReference>
<dbReference type="GO" id="GO:0005739">
    <property type="term" value="C:mitochondrion"/>
    <property type="evidence" value="ECO:0007669"/>
    <property type="project" value="TreeGrafter"/>
</dbReference>
<accession>A0A3N2PPK9</accession>
<dbReference type="Proteomes" id="UP000272025">
    <property type="component" value="Unassembled WGS sequence"/>
</dbReference>
<dbReference type="GeneID" id="39580960"/>
<reference evidence="3 4" key="1">
    <citation type="journal article" date="2018" name="Mol. Ecol.">
        <title>The obligate alkalophilic soda-lake fungus Sodiomyces alkalinus has shifted to a protein diet.</title>
        <authorList>
            <person name="Grum-Grzhimaylo A.A."/>
            <person name="Falkoski D.L."/>
            <person name="van den Heuvel J."/>
            <person name="Valero-Jimenez C.A."/>
            <person name="Min B."/>
            <person name="Choi I.G."/>
            <person name="Lipzen A."/>
            <person name="Daum C.G."/>
            <person name="Aanen D.K."/>
            <person name="Tsang A."/>
            <person name="Henrissat B."/>
            <person name="Bilanenko E.N."/>
            <person name="de Vries R.P."/>
            <person name="van Kan J.A.L."/>
            <person name="Grigoriev I.V."/>
            <person name="Debets A.J.M."/>
        </authorList>
    </citation>
    <scope>NUCLEOTIDE SEQUENCE [LARGE SCALE GENOMIC DNA]</scope>
    <source>
        <strain evidence="3 4">F11</strain>
    </source>
</reference>